<organism evidence="1 2">
    <name type="scientific">Candidatus Lumbricidiphila eiseniae</name>
    <dbReference type="NCBI Taxonomy" id="1969409"/>
    <lineage>
        <taxon>Bacteria</taxon>
        <taxon>Bacillati</taxon>
        <taxon>Actinomycetota</taxon>
        <taxon>Actinomycetes</taxon>
        <taxon>Micrococcales</taxon>
        <taxon>Microbacteriaceae</taxon>
        <taxon>Candidatus Lumbricidiphila</taxon>
    </lineage>
</organism>
<evidence type="ECO:0000313" key="2">
    <source>
        <dbReference type="Proteomes" id="UP000219994"/>
    </source>
</evidence>
<evidence type="ECO:0000313" key="1">
    <source>
        <dbReference type="EMBL" id="PDQ35194.1"/>
    </source>
</evidence>
<reference evidence="2" key="1">
    <citation type="submission" date="2017-03" db="EMBL/GenBank/DDBJ databases">
        <authorList>
            <person name="Lund M.B."/>
        </authorList>
    </citation>
    <scope>NUCLEOTIDE SEQUENCE [LARGE SCALE GENOMIC DNA]</scope>
</reference>
<dbReference type="Proteomes" id="UP000219994">
    <property type="component" value="Unassembled WGS sequence"/>
</dbReference>
<proteinExistence type="predicted"/>
<accession>A0A2A6FQN6</accession>
<name>A0A2A6FQN6_9MICO</name>
<dbReference type="AlphaFoldDB" id="A0A2A6FQN6"/>
<gene>
    <name evidence="1" type="ORF">B5766_07710</name>
</gene>
<sequence>MVAGAVFICLTVGVVIWAATGYRTPTAAVVTATVTPSSGVSPLPRVSPSVSADVSGRPGTDGVPASVGSEMFIASRADTSALANRYVQVVLANPDVVVVQAALAGQLSGTWVFWAQQTGTAALPCRPNPGPVGKELTQPYEAVVDPHSDGVFDVNFGYLCGSNIGFYINLHRTDSAGLWQINAVATPDELGLVSK</sequence>
<comment type="caution">
    <text evidence="1">The sequence shown here is derived from an EMBL/GenBank/DDBJ whole genome shotgun (WGS) entry which is preliminary data.</text>
</comment>
<dbReference type="EMBL" id="NAEP01000039">
    <property type="protein sequence ID" value="PDQ35194.1"/>
    <property type="molecule type" value="Genomic_DNA"/>
</dbReference>
<protein>
    <submittedName>
        <fullName evidence="1">Uncharacterized protein</fullName>
    </submittedName>
</protein>